<comment type="similarity">
    <text evidence="1">Belongs to the 1-acyl-sn-glycerol-3-phosphate acyltransferase family.</text>
</comment>
<dbReference type="Proteomes" id="UP000007797">
    <property type="component" value="Unassembled WGS sequence"/>
</dbReference>
<evidence type="ECO:0000313" key="6">
    <source>
        <dbReference type="EMBL" id="EGG19397.1"/>
    </source>
</evidence>
<evidence type="ECO:0000313" key="7">
    <source>
        <dbReference type="Proteomes" id="UP000007797"/>
    </source>
</evidence>
<dbReference type="Pfam" id="PF16076">
    <property type="entry name" value="Acyltransf_C"/>
    <property type="match status" value="1"/>
</dbReference>
<evidence type="ECO:0000256" key="2">
    <source>
        <dbReference type="ARBA" id="ARBA00022679"/>
    </source>
</evidence>
<dbReference type="GO" id="GO:0016746">
    <property type="term" value="F:acyltransferase activity"/>
    <property type="evidence" value="ECO:0007669"/>
    <property type="project" value="UniProtKB-KW"/>
</dbReference>
<gene>
    <name evidence="6" type="ORF">DFA_02184</name>
</gene>
<feature type="transmembrane region" description="Helical" evidence="4">
    <location>
        <begin position="338"/>
        <end position="355"/>
    </location>
</feature>
<feature type="transmembrane region" description="Helical" evidence="4">
    <location>
        <begin position="313"/>
        <end position="332"/>
    </location>
</feature>
<dbReference type="PANTHER" id="PTHR10983">
    <property type="entry name" value="1-ACYLGLYCEROL-3-PHOSPHATE ACYLTRANSFERASE-RELATED"/>
    <property type="match status" value="1"/>
</dbReference>
<dbReference type="OrthoDB" id="189226at2759"/>
<dbReference type="CDD" id="cd07990">
    <property type="entry name" value="LPLAT_LCLAT1-like"/>
    <property type="match status" value="1"/>
</dbReference>
<dbReference type="PANTHER" id="PTHR10983:SF69">
    <property type="entry name" value="PHOSPHOLIPID_GLYCEROL ACYLTRANSFERASE DOMAIN-CONTAINING PROTEIN"/>
    <property type="match status" value="1"/>
</dbReference>
<dbReference type="SUPFAM" id="SSF69593">
    <property type="entry name" value="Glycerol-3-phosphate (1)-acyltransferase"/>
    <property type="match status" value="1"/>
</dbReference>
<evidence type="ECO:0000259" key="5">
    <source>
        <dbReference type="SMART" id="SM00563"/>
    </source>
</evidence>
<dbReference type="Pfam" id="PF01553">
    <property type="entry name" value="Acyltransferase"/>
    <property type="match status" value="1"/>
</dbReference>
<feature type="transmembrane region" description="Helical" evidence="4">
    <location>
        <begin position="53"/>
        <end position="73"/>
    </location>
</feature>
<accession>F4PYD0</accession>
<keyword evidence="7" id="KW-1185">Reference proteome</keyword>
<dbReference type="STRING" id="1054147.F4PYD0"/>
<keyword evidence="3" id="KW-0012">Acyltransferase</keyword>
<keyword evidence="4" id="KW-0472">Membrane</keyword>
<name>F4PYD0_CACFS</name>
<dbReference type="GeneID" id="14871459"/>
<dbReference type="InterPro" id="IPR002123">
    <property type="entry name" value="Plipid/glycerol_acylTrfase"/>
</dbReference>
<dbReference type="OMA" id="HRSTVDW"/>
<organism evidence="6 7">
    <name type="scientific">Cavenderia fasciculata</name>
    <name type="common">Slime mold</name>
    <name type="synonym">Dictyostelium fasciculatum</name>
    <dbReference type="NCBI Taxonomy" id="261658"/>
    <lineage>
        <taxon>Eukaryota</taxon>
        <taxon>Amoebozoa</taxon>
        <taxon>Evosea</taxon>
        <taxon>Eumycetozoa</taxon>
        <taxon>Dictyostelia</taxon>
        <taxon>Acytosteliales</taxon>
        <taxon>Cavenderiaceae</taxon>
        <taxon>Cavenderia</taxon>
    </lineage>
</organism>
<reference evidence="7" key="1">
    <citation type="journal article" date="2011" name="Genome Res.">
        <title>Phylogeny-wide analysis of social amoeba genomes highlights ancient origins for complex intercellular communication.</title>
        <authorList>
            <person name="Heidel A.J."/>
            <person name="Lawal H.M."/>
            <person name="Felder M."/>
            <person name="Schilde C."/>
            <person name="Helps N.R."/>
            <person name="Tunggal B."/>
            <person name="Rivero F."/>
            <person name="John U."/>
            <person name="Schleicher M."/>
            <person name="Eichinger L."/>
            <person name="Platzer M."/>
            <person name="Noegel A.A."/>
            <person name="Schaap P."/>
            <person name="Gloeckner G."/>
        </authorList>
    </citation>
    <scope>NUCLEOTIDE SEQUENCE [LARGE SCALE GENOMIC DNA]</scope>
    <source>
        <strain evidence="7">SH3</strain>
    </source>
</reference>
<sequence>MDVKQQQQQQQQQKPRPIYKNAFVTIALFVMSIATILMIMLPIEILQIFNPSLAFTLNTIIASQWYRFMLFIFQVVNQINVNITGEKELPQGECALIMVNHPSEVDWLFLWFLAIKQKALSKIKFILKNEIRFVPLVGWGCDNIEYIYLTRDWEYDEAHLRYKLTKMRDVYQTKPWVTIFPEGTDIDKTKLEKSWAYAEKNGFPKFNNVLLPRTKGVQACLDVYRDTFDAVYDVTMSYDCGKPTIPSLLLSKNPNIVNINVGRIPISQVPKTEDKLQPWLFKIYQEKDKLLQYQKDNGKYPFNSIANQEDHSIYLAGLVWSIGILFTIYNLFTSSTLRWYALVSMIFYAVSASSNKLREMRGLNRPGAVYSTSSKKQQ</sequence>
<dbReference type="AlphaFoldDB" id="F4PYD0"/>
<dbReference type="KEGG" id="dfa:DFA_02184"/>
<dbReference type="SMART" id="SM00563">
    <property type="entry name" value="PlsC"/>
    <property type="match status" value="1"/>
</dbReference>
<protein>
    <recommendedName>
        <fullName evidence="5">Phospholipid/glycerol acyltransferase domain-containing protein</fullName>
    </recommendedName>
</protein>
<evidence type="ECO:0000256" key="4">
    <source>
        <dbReference type="SAM" id="Phobius"/>
    </source>
</evidence>
<feature type="domain" description="Phospholipid/glycerol acyltransferase" evidence="5">
    <location>
        <begin position="95"/>
        <end position="218"/>
    </location>
</feature>
<feature type="transmembrane region" description="Helical" evidence="4">
    <location>
        <begin position="21"/>
        <end position="41"/>
    </location>
</feature>
<evidence type="ECO:0000256" key="1">
    <source>
        <dbReference type="ARBA" id="ARBA00008655"/>
    </source>
</evidence>
<keyword evidence="4" id="KW-1133">Transmembrane helix</keyword>
<keyword evidence="4" id="KW-0812">Transmembrane</keyword>
<dbReference type="InterPro" id="IPR032098">
    <property type="entry name" value="Acyltransf_C"/>
</dbReference>
<dbReference type="GO" id="GO:0036149">
    <property type="term" value="P:phosphatidylinositol acyl-chain remodeling"/>
    <property type="evidence" value="ECO:0007669"/>
    <property type="project" value="TreeGrafter"/>
</dbReference>
<dbReference type="GO" id="GO:0005783">
    <property type="term" value="C:endoplasmic reticulum"/>
    <property type="evidence" value="ECO:0007669"/>
    <property type="project" value="TreeGrafter"/>
</dbReference>
<dbReference type="EMBL" id="GL883015">
    <property type="protein sequence ID" value="EGG19397.1"/>
    <property type="molecule type" value="Genomic_DNA"/>
</dbReference>
<dbReference type="RefSeq" id="XP_004357668.1">
    <property type="nucleotide sequence ID" value="XM_004357611.1"/>
</dbReference>
<evidence type="ECO:0000256" key="3">
    <source>
        <dbReference type="ARBA" id="ARBA00023315"/>
    </source>
</evidence>
<keyword evidence="2" id="KW-0808">Transferase</keyword>
<proteinExistence type="inferred from homology"/>